<dbReference type="Gene3D" id="1.10.10.10">
    <property type="entry name" value="Winged helix-like DNA-binding domain superfamily/Winged helix DNA-binding domain"/>
    <property type="match status" value="1"/>
</dbReference>
<dbReference type="InterPro" id="IPR036388">
    <property type="entry name" value="WH-like_DNA-bd_sf"/>
</dbReference>
<name>I0HWX3_RUBGI</name>
<dbReference type="PANTHER" id="PTHR38465">
    <property type="entry name" value="HTH-TYPE TRANSCRIPTIONAL REGULATOR MJ1563-RELATED"/>
    <property type="match status" value="1"/>
</dbReference>
<dbReference type="eggNOG" id="COG1510">
    <property type="taxonomic scope" value="Bacteria"/>
</dbReference>
<dbReference type="InterPro" id="IPR036390">
    <property type="entry name" value="WH_DNA-bd_sf"/>
</dbReference>
<dbReference type="PANTHER" id="PTHR38465:SF1">
    <property type="entry name" value="HTH-TYPE TRANSCRIPTIONAL REGULATOR MJ1563-RELATED"/>
    <property type="match status" value="1"/>
</dbReference>
<dbReference type="Proteomes" id="UP000007883">
    <property type="component" value="Chromosome"/>
</dbReference>
<protein>
    <submittedName>
        <fullName evidence="4">Uncharacterized protein</fullName>
    </submittedName>
</protein>
<keyword evidence="2" id="KW-0238">DNA-binding</keyword>
<dbReference type="AlphaFoldDB" id="I0HWX3"/>
<sequence>MPDHDAAIERFIETHGQLAEADGMPRILGRMAATFMLEPGPFSFSEIGERMQISRASVSTMTRLLENLGVFERITRPGDRQAYFRLVENPVQVFTQRRIARQQRCLEAIDELLVSTTLDPEARARLDEIRSMHAEMIAAGQAALDRRRG</sequence>
<reference evidence="4 5" key="1">
    <citation type="journal article" date="2012" name="J. Bacteriol.">
        <title>Complete genome sequence of phototrophic betaproteobacterium Rubrivivax gelatinosus IL144.</title>
        <authorList>
            <person name="Nagashima S."/>
            <person name="Kamimura A."/>
            <person name="Shimizu T."/>
            <person name="Nakamura-isaki S."/>
            <person name="Aono E."/>
            <person name="Sakamoto K."/>
            <person name="Ichikawa N."/>
            <person name="Nakazawa H."/>
            <person name="Sekine M."/>
            <person name="Yamazaki S."/>
            <person name="Fujita N."/>
            <person name="Shimada K."/>
            <person name="Hanada S."/>
            <person name="Nagashima K.V.P."/>
        </authorList>
    </citation>
    <scope>NUCLEOTIDE SEQUENCE [LARGE SCALE GENOMIC DNA]</scope>
    <source>
        <strain evidence="5">NBRC 100245 / IL144</strain>
    </source>
</reference>
<dbReference type="KEGG" id="rge:RGE_41740"/>
<evidence type="ECO:0000256" key="1">
    <source>
        <dbReference type="ARBA" id="ARBA00023015"/>
    </source>
</evidence>
<dbReference type="GO" id="GO:0003677">
    <property type="term" value="F:DNA binding"/>
    <property type="evidence" value="ECO:0007669"/>
    <property type="project" value="UniProtKB-KW"/>
</dbReference>
<dbReference type="EMBL" id="AP012320">
    <property type="protein sequence ID" value="BAL97510.1"/>
    <property type="molecule type" value="Genomic_DNA"/>
</dbReference>
<keyword evidence="1" id="KW-0805">Transcription regulation</keyword>
<dbReference type="RefSeq" id="WP_014430359.1">
    <property type="nucleotide sequence ID" value="NC_017075.1"/>
</dbReference>
<keyword evidence="3" id="KW-0804">Transcription</keyword>
<dbReference type="InterPro" id="IPR052362">
    <property type="entry name" value="HTH-GbsR_regulator"/>
</dbReference>
<evidence type="ECO:0000313" key="4">
    <source>
        <dbReference type="EMBL" id="BAL97510.1"/>
    </source>
</evidence>
<dbReference type="GO" id="GO:0003700">
    <property type="term" value="F:DNA-binding transcription factor activity"/>
    <property type="evidence" value="ECO:0007669"/>
    <property type="project" value="InterPro"/>
</dbReference>
<proteinExistence type="predicted"/>
<dbReference type="HOGENOM" id="CLU_120349_1_1_4"/>
<evidence type="ECO:0000256" key="2">
    <source>
        <dbReference type="ARBA" id="ARBA00023125"/>
    </source>
</evidence>
<evidence type="ECO:0000256" key="3">
    <source>
        <dbReference type="ARBA" id="ARBA00023163"/>
    </source>
</evidence>
<dbReference type="PATRIC" id="fig|983917.3.peg.4061"/>
<accession>I0HWX3</accession>
<keyword evidence="5" id="KW-1185">Reference proteome</keyword>
<dbReference type="SUPFAM" id="SSF46785">
    <property type="entry name" value="Winged helix' DNA-binding domain"/>
    <property type="match status" value="1"/>
</dbReference>
<gene>
    <name evidence="4" type="ordered locus">RGE_41740</name>
</gene>
<evidence type="ECO:0000313" key="5">
    <source>
        <dbReference type="Proteomes" id="UP000007883"/>
    </source>
</evidence>
<organism evidence="4 5">
    <name type="scientific">Rubrivivax gelatinosus (strain NBRC 100245 / IL144)</name>
    <dbReference type="NCBI Taxonomy" id="983917"/>
    <lineage>
        <taxon>Bacteria</taxon>
        <taxon>Pseudomonadati</taxon>
        <taxon>Pseudomonadota</taxon>
        <taxon>Betaproteobacteria</taxon>
        <taxon>Burkholderiales</taxon>
        <taxon>Sphaerotilaceae</taxon>
        <taxon>Rubrivivax</taxon>
    </lineage>
</organism>